<dbReference type="SMART" id="SM00717">
    <property type="entry name" value="SANT"/>
    <property type="match status" value="1"/>
</dbReference>
<dbReference type="GO" id="GO:0006281">
    <property type="term" value="P:DNA repair"/>
    <property type="evidence" value="ECO:0007669"/>
    <property type="project" value="InterPro"/>
</dbReference>
<dbReference type="SUPFAM" id="SSF46689">
    <property type="entry name" value="Homeodomain-like"/>
    <property type="match status" value="1"/>
</dbReference>
<keyword evidence="6" id="KW-0804">Transcription</keyword>
<evidence type="ECO:0000256" key="8">
    <source>
        <dbReference type="ARBA" id="ARBA00025264"/>
    </source>
</evidence>
<feature type="domain" description="Myb-like" evidence="11">
    <location>
        <begin position="128"/>
        <end position="180"/>
    </location>
</feature>
<feature type="compositionally biased region" description="Basic and acidic residues" evidence="10">
    <location>
        <begin position="1"/>
        <end position="11"/>
    </location>
</feature>
<dbReference type="InterPro" id="IPR009057">
    <property type="entry name" value="Homeodomain-like_sf"/>
</dbReference>
<dbReference type="STRING" id="1076935.U4LT88"/>
<evidence type="ECO:0000256" key="2">
    <source>
        <dbReference type="ARBA" id="ARBA00006918"/>
    </source>
</evidence>
<sequence length="443" mass="50859">MSGFQDVRDVMDISGPMENIPRPPPAKKQKTVEKRPDGITRELFALLGENPPPVAIVENKFKEKPKWMGKANPWVWTPFKNPARSDDLTLYHWERKTESTEDSVYAFSKFNVSIDVPIPSEDEYAALRSDDWTREETDYLLSICRDFDLRWSVIWDRYDYPGKTRKLEDLKARYYNVCRSLMEQRTPVAQMTPEELVAYNLTNFEKEREGTRRAMAEKQFNKTEEQIREEEMLLTELKRIVGNQEKMFEERKDIFQRLNYPQSSGSIQQYQGSQGIAHLRDMLLANNDKNKKRKSIALGPSTGVETAQATPTSAVSTDRGNAPAKQERQEKSEQKRQVRKLTKEEELQYGVSQHEKLASGVKLRSTMNNSTIKGATQTKIMGALTQLGIPPKLTMCTVKTMAKMLQLESQVAVLLDTRKAIDKLEQEAKVLRAQLGLKEKEGA</sequence>
<evidence type="ECO:0000256" key="5">
    <source>
        <dbReference type="ARBA" id="ARBA00023015"/>
    </source>
</evidence>
<dbReference type="eggNOG" id="KOG2656">
    <property type="taxonomic scope" value="Eukaryota"/>
</dbReference>
<dbReference type="GO" id="GO:0003714">
    <property type="term" value="F:transcription corepressor activity"/>
    <property type="evidence" value="ECO:0007669"/>
    <property type="project" value="TreeGrafter"/>
</dbReference>
<dbReference type="Gene3D" id="1.10.10.60">
    <property type="entry name" value="Homeodomain-like"/>
    <property type="match status" value="1"/>
</dbReference>
<feature type="coiled-coil region" evidence="9">
    <location>
        <begin position="407"/>
        <end position="441"/>
    </location>
</feature>
<evidence type="ECO:0000256" key="7">
    <source>
        <dbReference type="ARBA" id="ARBA00023242"/>
    </source>
</evidence>
<dbReference type="InterPro" id="IPR032563">
    <property type="entry name" value="DAMP1_SANT-like"/>
</dbReference>
<keyword evidence="5" id="KW-0805">Transcription regulation</keyword>
<dbReference type="GO" id="GO:0006338">
    <property type="term" value="P:chromatin remodeling"/>
    <property type="evidence" value="ECO:0007669"/>
    <property type="project" value="InterPro"/>
</dbReference>
<feature type="region of interest" description="Disordered" evidence="10">
    <location>
        <begin position="294"/>
        <end position="339"/>
    </location>
</feature>
<comment type="function">
    <text evidence="8">Component of the SWR1 complex which mediates the ATP-dependent exchange of histone H2A for the H2A variant HZT1 leading to transcriptional regulation of selected genes by chromatin remodeling. Component of the NuA4 histone acetyltransferase complex which is involved in transcriptional activation of selected genes principally by acetylation of nucleosomal histone H4 and H2A. The NuA4 complex is also involved in DNA repair.</text>
</comment>
<evidence type="ECO:0000256" key="10">
    <source>
        <dbReference type="SAM" id="MobiDB-lite"/>
    </source>
</evidence>
<dbReference type="InterPro" id="IPR027109">
    <property type="entry name" value="Swc4/Dmap1"/>
</dbReference>
<gene>
    <name evidence="12" type="ORF">PCON_04610</name>
</gene>
<dbReference type="GO" id="GO:0035267">
    <property type="term" value="C:NuA4 histone acetyltransferase complex"/>
    <property type="evidence" value="ECO:0007669"/>
    <property type="project" value="InterPro"/>
</dbReference>
<keyword evidence="4" id="KW-0156">Chromatin regulator</keyword>
<proteinExistence type="inferred from homology"/>
<protein>
    <recommendedName>
        <fullName evidence="3">SWR1-complex protein 4</fullName>
    </recommendedName>
</protein>
<comment type="subcellular location">
    <subcellularLocation>
        <location evidence="1">Nucleus</location>
    </subcellularLocation>
</comment>
<evidence type="ECO:0000256" key="6">
    <source>
        <dbReference type="ARBA" id="ARBA00023163"/>
    </source>
</evidence>
<feature type="compositionally biased region" description="Basic and acidic residues" evidence="10">
    <location>
        <begin position="325"/>
        <end position="339"/>
    </location>
</feature>
<keyword evidence="13" id="KW-1185">Reference proteome</keyword>
<name>U4LT88_PYROM</name>
<accession>U4LT88</accession>
<dbReference type="GO" id="GO:0000122">
    <property type="term" value="P:negative regulation of transcription by RNA polymerase II"/>
    <property type="evidence" value="ECO:0007669"/>
    <property type="project" value="TreeGrafter"/>
</dbReference>
<evidence type="ECO:0000256" key="9">
    <source>
        <dbReference type="SAM" id="Coils"/>
    </source>
</evidence>
<dbReference type="PANTHER" id="PTHR12855">
    <property type="entry name" value="DNA METHYLTRANSFERASE 1-ASSOCIATED PROTEIN 1 FAMILY MEMBER"/>
    <property type="match status" value="1"/>
</dbReference>
<evidence type="ECO:0000256" key="3">
    <source>
        <dbReference type="ARBA" id="ARBA00019132"/>
    </source>
</evidence>
<feature type="coiled-coil region" evidence="9">
    <location>
        <begin position="213"/>
        <end position="240"/>
    </location>
</feature>
<dbReference type="OrthoDB" id="19740at2759"/>
<evidence type="ECO:0000256" key="1">
    <source>
        <dbReference type="ARBA" id="ARBA00004123"/>
    </source>
</evidence>
<feature type="compositionally biased region" description="Polar residues" evidence="10">
    <location>
        <begin position="303"/>
        <end position="319"/>
    </location>
</feature>
<organism evidence="12 13">
    <name type="scientific">Pyronema omphalodes (strain CBS 100304)</name>
    <name type="common">Pyronema confluens</name>
    <dbReference type="NCBI Taxonomy" id="1076935"/>
    <lineage>
        <taxon>Eukaryota</taxon>
        <taxon>Fungi</taxon>
        <taxon>Dikarya</taxon>
        <taxon>Ascomycota</taxon>
        <taxon>Pezizomycotina</taxon>
        <taxon>Pezizomycetes</taxon>
        <taxon>Pezizales</taxon>
        <taxon>Pyronemataceae</taxon>
        <taxon>Pyronema</taxon>
    </lineage>
</organism>
<comment type="similarity">
    <text evidence="2">Belongs to the SWC4 family.</text>
</comment>
<reference evidence="12 13" key="1">
    <citation type="journal article" date="2013" name="PLoS Genet.">
        <title>The genome and development-dependent transcriptomes of Pyronema confluens: a window into fungal evolution.</title>
        <authorList>
            <person name="Traeger S."/>
            <person name="Altegoer F."/>
            <person name="Freitag M."/>
            <person name="Gabaldon T."/>
            <person name="Kempken F."/>
            <person name="Kumar A."/>
            <person name="Marcet-Houben M."/>
            <person name="Poggeler S."/>
            <person name="Stajich J.E."/>
            <person name="Nowrousian M."/>
        </authorList>
    </citation>
    <scope>NUCLEOTIDE SEQUENCE [LARGE SCALE GENOMIC DNA]</scope>
    <source>
        <strain evidence="13">CBS 100304</strain>
        <tissue evidence="12">Vegetative mycelium</tissue>
    </source>
</reference>
<feature type="region of interest" description="Disordered" evidence="10">
    <location>
        <begin position="1"/>
        <end position="35"/>
    </location>
</feature>
<dbReference type="InterPro" id="IPR001005">
    <property type="entry name" value="SANT/Myb"/>
</dbReference>
<keyword evidence="9" id="KW-0175">Coiled coil</keyword>
<keyword evidence="7" id="KW-0539">Nucleus</keyword>
<evidence type="ECO:0000313" key="13">
    <source>
        <dbReference type="Proteomes" id="UP000018144"/>
    </source>
</evidence>
<evidence type="ECO:0000259" key="11">
    <source>
        <dbReference type="SMART" id="SM00717"/>
    </source>
</evidence>
<dbReference type="AlphaFoldDB" id="U4LT88"/>
<dbReference type="GO" id="GO:0000812">
    <property type="term" value="C:Swr1 complex"/>
    <property type="evidence" value="ECO:0007669"/>
    <property type="project" value="TreeGrafter"/>
</dbReference>
<evidence type="ECO:0000313" key="12">
    <source>
        <dbReference type="EMBL" id="CCX34934.1"/>
    </source>
</evidence>
<dbReference type="OMA" id="RNNIQNW"/>
<dbReference type="EMBL" id="HF936670">
    <property type="protein sequence ID" value="CCX34934.1"/>
    <property type="molecule type" value="Genomic_DNA"/>
</dbReference>
<dbReference type="Proteomes" id="UP000018144">
    <property type="component" value="Unassembled WGS sequence"/>
</dbReference>
<evidence type="ECO:0000256" key="4">
    <source>
        <dbReference type="ARBA" id="ARBA00022853"/>
    </source>
</evidence>
<dbReference type="PANTHER" id="PTHR12855:SF10">
    <property type="entry name" value="DNA METHYLTRANSFERASE 1-ASSOCIATED PROTEIN 1"/>
    <property type="match status" value="1"/>
</dbReference>
<dbReference type="Pfam" id="PF16282">
    <property type="entry name" value="SANT_DAMP1_like"/>
    <property type="match status" value="1"/>
</dbReference>